<evidence type="ECO:0000256" key="2">
    <source>
        <dbReference type="SAM" id="MobiDB-lite"/>
    </source>
</evidence>
<feature type="compositionally biased region" description="Polar residues" evidence="2">
    <location>
        <begin position="416"/>
        <end position="427"/>
    </location>
</feature>
<feature type="region of interest" description="Disordered" evidence="2">
    <location>
        <begin position="416"/>
        <end position="624"/>
    </location>
</feature>
<dbReference type="HOGENOM" id="CLU_241517_0_0_1"/>
<dbReference type="InParanoid" id="I7MF57"/>
<feature type="region of interest" description="Disordered" evidence="2">
    <location>
        <begin position="66"/>
        <end position="85"/>
    </location>
</feature>
<proteinExistence type="predicted"/>
<feature type="region of interest" description="Disordered" evidence="2">
    <location>
        <begin position="1090"/>
        <end position="1119"/>
    </location>
</feature>
<accession>I7MF57</accession>
<feature type="compositionally biased region" description="Polar residues" evidence="2">
    <location>
        <begin position="535"/>
        <end position="556"/>
    </location>
</feature>
<dbReference type="GeneID" id="7829277"/>
<keyword evidence="1" id="KW-0175">Coiled coil</keyword>
<protein>
    <submittedName>
        <fullName evidence="3">Uncharacterized protein</fullName>
    </submittedName>
</protein>
<dbReference type="OrthoDB" id="10691939at2759"/>
<reference evidence="4" key="1">
    <citation type="journal article" date="2006" name="PLoS Biol.">
        <title>Macronuclear genome sequence of the ciliate Tetrahymena thermophila, a model eukaryote.</title>
        <authorList>
            <person name="Eisen J.A."/>
            <person name="Coyne R.S."/>
            <person name="Wu M."/>
            <person name="Wu D."/>
            <person name="Thiagarajan M."/>
            <person name="Wortman J.R."/>
            <person name="Badger J.H."/>
            <person name="Ren Q."/>
            <person name="Amedeo P."/>
            <person name="Jones K.M."/>
            <person name="Tallon L.J."/>
            <person name="Delcher A.L."/>
            <person name="Salzberg S.L."/>
            <person name="Silva J.C."/>
            <person name="Haas B.J."/>
            <person name="Majoros W.H."/>
            <person name="Farzad M."/>
            <person name="Carlton J.M."/>
            <person name="Smith R.K. Jr."/>
            <person name="Garg J."/>
            <person name="Pearlman R.E."/>
            <person name="Karrer K.M."/>
            <person name="Sun L."/>
            <person name="Manning G."/>
            <person name="Elde N.C."/>
            <person name="Turkewitz A.P."/>
            <person name="Asai D.J."/>
            <person name="Wilkes D.E."/>
            <person name="Wang Y."/>
            <person name="Cai H."/>
            <person name="Collins K."/>
            <person name="Stewart B.A."/>
            <person name="Lee S.R."/>
            <person name="Wilamowska K."/>
            <person name="Weinberg Z."/>
            <person name="Ruzzo W.L."/>
            <person name="Wloga D."/>
            <person name="Gaertig J."/>
            <person name="Frankel J."/>
            <person name="Tsao C.-C."/>
            <person name="Gorovsky M.A."/>
            <person name="Keeling P.J."/>
            <person name="Waller R.F."/>
            <person name="Patron N.J."/>
            <person name="Cherry J.M."/>
            <person name="Stover N.A."/>
            <person name="Krieger C.J."/>
            <person name="del Toro C."/>
            <person name="Ryder H.F."/>
            <person name="Williamson S.C."/>
            <person name="Barbeau R.A."/>
            <person name="Hamilton E.P."/>
            <person name="Orias E."/>
        </authorList>
    </citation>
    <scope>NUCLEOTIDE SEQUENCE [LARGE SCALE GENOMIC DNA]</scope>
    <source>
        <strain evidence="4">SB210</strain>
    </source>
</reference>
<dbReference type="Proteomes" id="UP000009168">
    <property type="component" value="Unassembled WGS sequence"/>
</dbReference>
<feature type="region of interest" description="Disordered" evidence="2">
    <location>
        <begin position="369"/>
        <end position="403"/>
    </location>
</feature>
<dbReference type="RefSeq" id="XP_001019617.1">
    <property type="nucleotide sequence ID" value="XM_001019617.2"/>
</dbReference>
<feature type="compositionally biased region" description="Polar residues" evidence="2">
    <location>
        <begin position="1090"/>
        <end position="1108"/>
    </location>
</feature>
<feature type="compositionally biased region" description="Polar residues" evidence="2">
    <location>
        <begin position="487"/>
        <end position="524"/>
    </location>
</feature>
<name>I7MF57_TETTS</name>
<feature type="compositionally biased region" description="Basic and acidic residues" evidence="2">
    <location>
        <begin position="558"/>
        <end position="575"/>
    </location>
</feature>
<dbReference type="KEGG" id="tet:TTHERM_00133380"/>
<gene>
    <name evidence="3" type="ORF">TTHERM_00133380</name>
</gene>
<evidence type="ECO:0000256" key="1">
    <source>
        <dbReference type="SAM" id="Coils"/>
    </source>
</evidence>
<evidence type="ECO:0000313" key="3">
    <source>
        <dbReference type="EMBL" id="EAR99372.1"/>
    </source>
</evidence>
<feature type="region of interest" description="Disordered" evidence="2">
    <location>
        <begin position="660"/>
        <end position="687"/>
    </location>
</feature>
<feature type="compositionally biased region" description="Low complexity" evidence="2">
    <location>
        <begin position="66"/>
        <end position="78"/>
    </location>
</feature>
<feature type="compositionally biased region" description="Polar residues" evidence="2">
    <location>
        <begin position="369"/>
        <end position="389"/>
    </location>
</feature>
<dbReference type="eggNOG" id="ENOG502SU7A">
    <property type="taxonomic scope" value="Eukaryota"/>
</dbReference>
<feature type="compositionally biased region" description="Low complexity" evidence="2">
    <location>
        <begin position="390"/>
        <end position="403"/>
    </location>
</feature>
<sequence length="1680" mass="193902">MSNLFQRQLSQGDQVNLQSPLALASLNIQQIQQKPHISGFSPSHRMLNQNQYNQAQINQLTSLTNASSESSLADSTSAQQPNGIQGLSPYINNQYGAFQNFGYQANKENSSPIFLREQPFSVNSSKNENKFNNNDFINPTKLFTQEFINQNKLNQQPTTKMPLQVQQFSPNLQIPVQIQQNYKNDAQSARNDYFNSLKAPPILQQQQQQQYNPNSFYTKEQSKQNMHDSSFNQSQIDQTNLNYDSYHNYSGIPSSSSIPYSQPTLSNNNSNVYQNQAEKQTSLSNINFKIEQNERPLSLLLENAIQKAINQSERVISNPVEPVDQQINYYSQRNIYQQQQVSNPNILVEDFSNQTLPFVQTQQNYFSVNDNLTPRNTSNQDYNYQSTKHSNNSNSINNRNNNQNNSQFIEIQENKPNLSPISPMNKRQQQNLNNSTLSSSNLTNRPSQKDQQQRLTLVERQTLNTSHSPSKSHINCKYPHNTEESNRQQSSSKKKIQNYSQVPKNQTMQQPSLLRSKSNNSLVTQHPYLKKQTRNHGSPSEKSYQANQSYQATTAQAKKLDKNEPQKFSYKKEAQNRSQHQAKLNNSQIQNRRDASPNNTKQQTPNKQMQPKQILKQKTQNESQLNHNQSNQFIFHQQNISQLNPSPDMLEYQYSYQNNSNLHATPRSQSQTSLLQSQNNNSTYNNLTPQMILNQNPYLALSPINNLKQAATPKTPLSTNFCQALQQIKNSTIPSDFFQMEQIITNYDVQRFLQRHFLVGDKLICENWNSIPIIYFIKLLITEFPEVLEDHQIGENLLTELKEKIAFLVQDEQNNEFVNLFKLQTYTKTTGLLGLILKALKDLSSEENSRLYTGNFQSLMRTNSDIQLVQLQNQQENASIYSHQAHNSVCSQNQNLLENFQTVFQKQLQNNGIQHYIQSKDVQNIMNLIQEFVEGLYRDMENEIYSKFNVEMRRMMVKFKETEQMLRVVSDKVTDNYGLFSQEASQVKKIKQLQGEKAELNEEINSKDLEIKQLQLLVDSLKSENSKLLSENDKLHEKCEKYLDFGMKNMQTLYENNLQDQYQQLVQQQKVFFEQQIKQLEEYKIRQSISKNAKNADQPKDQQSNIKQTPRIHTDTSDNESCNLSYALMTLEDQAVPQGGFQSSSKVPQSAIKALSEFQVHQNQNAFKKNKTEGQVLEPIMMDNTQFLDTSDKISLLKVLDVFISQSQIKDFSEKVRRQNLSYGQGISGFGGNSNFGSFVINAASITGKYGIGRENQQISSLSLDQAVEKLQSMIDILPLIREVRLFNYDQIYNFLKYFYSLQMYIYQLSDYSDQQSTPDETTSKNVHITSIPMNKCWKKILSENNNKEFFCSFVDTNNNVQQASLNSNNNLSTPIRSQRQNLQKTASSSNLTPTSKPDIFELQKICHDSKQSQIQQLSRLRNDLQTSFANNTQNNNESRFHPKNLIINNQGIIDILTHVLTQHLHKLASYERQYQSADSKSKYFILKMLIYLNILIISNNKNDIMTILNKFFSEIQSQIQVQSVSDFIRENNVLSVIFVSLRNINFANTQIVCQALEFLISFKQASSNYMSFIRQLSQDSNMIILLQLLECQFDSRNILMSLNIIKNVSYSINFKDNIQSRIKQVLDLIQLRQNETKDKEIEDLTKIIRSNINCGANIRTISLSPQQINCNQGINTKQN</sequence>
<feature type="compositionally biased region" description="Low complexity" evidence="2">
    <location>
        <begin position="428"/>
        <end position="444"/>
    </location>
</feature>
<feature type="compositionally biased region" description="Low complexity" evidence="2">
    <location>
        <begin position="668"/>
        <end position="687"/>
    </location>
</feature>
<feature type="compositionally biased region" description="Polar residues" evidence="2">
    <location>
        <begin position="576"/>
        <end position="624"/>
    </location>
</feature>
<dbReference type="EMBL" id="GG662639">
    <property type="protein sequence ID" value="EAR99372.1"/>
    <property type="molecule type" value="Genomic_DNA"/>
</dbReference>
<evidence type="ECO:0000313" key="4">
    <source>
        <dbReference type="Proteomes" id="UP000009168"/>
    </source>
</evidence>
<organism evidence="3 4">
    <name type="scientific">Tetrahymena thermophila (strain SB210)</name>
    <dbReference type="NCBI Taxonomy" id="312017"/>
    <lineage>
        <taxon>Eukaryota</taxon>
        <taxon>Sar</taxon>
        <taxon>Alveolata</taxon>
        <taxon>Ciliophora</taxon>
        <taxon>Intramacronucleata</taxon>
        <taxon>Oligohymenophorea</taxon>
        <taxon>Hymenostomatida</taxon>
        <taxon>Tetrahymenina</taxon>
        <taxon>Tetrahymenidae</taxon>
        <taxon>Tetrahymena</taxon>
    </lineage>
</organism>
<feature type="compositionally biased region" description="Polar residues" evidence="2">
    <location>
        <begin position="453"/>
        <end position="473"/>
    </location>
</feature>
<keyword evidence="4" id="KW-1185">Reference proteome</keyword>
<feature type="coiled-coil region" evidence="1">
    <location>
        <begin position="983"/>
        <end position="1038"/>
    </location>
</feature>